<evidence type="ECO:0000256" key="1">
    <source>
        <dbReference type="SAM" id="MobiDB-lite"/>
    </source>
</evidence>
<feature type="region of interest" description="Disordered" evidence="1">
    <location>
        <begin position="1"/>
        <end position="24"/>
    </location>
</feature>
<evidence type="ECO:0000313" key="3">
    <source>
        <dbReference type="Proteomes" id="UP000031829"/>
    </source>
</evidence>
<protein>
    <submittedName>
        <fullName evidence="2">AAA-like domain protein</fullName>
    </submittedName>
</protein>
<keyword evidence="2" id="KW-0614">Plasmid</keyword>
<dbReference type="Gene3D" id="3.40.50.300">
    <property type="entry name" value="P-loop containing nucleotide triphosphate hydrolases"/>
    <property type="match status" value="2"/>
</dbReference>
<reference evidence="2 3" key="1">
    <citation type="journal article" date="2015" name="Genome Announc.">
        <title>Complete genome sequences for 35 biothreat assay-relevant bacillus species.</title>
        <authorList>
            <person name="Johnson S.L."/>
            <person name="Daligault H.E."/>
            <person name="Davenport K.W."/>
            <person name="Jaissle J."/>
            <person name="Frey K.G."/>
            <person name="Ladner J.T."/>
            <person name="Broomall S.M."/>
            <person name="Bishop-Lilly K.A."/>
            <person name="Bruce D.C."/>
            <person name="Gibbons H.S."/>
            <person name="Coyne S.R."/>
            <person name="Lo C.C."/>
            <person name="Meincke L."/>
            <person name="Munk A.C."/>
            <person name="Koroleva G.I."/>
            <person name="Rosenzweig C.N."/>
            <person name="Palacios G.F."/>
            <person name="Redden C.L."/>
            <person name="Minogue T.D."/>
            <person name="Chain P.S."/>
        </authorList>
    </citation>
    <scope>NUCLEOTIDE SEQUENCE [LARGE SCALE GENOMIC DNA]</scope>
    <source>
        <strain evidence="3">ATCC 14581 / DSM 32 / JCM 2506 / NBRC 15308 / NCIMB 9376 / NCTC 10342 / NRRL B-14308 / VKM B-512</strain>
        <plasmid evidence="2 3">pBMV_2</plasmid>
    </source>
</reference>
<dbReference type="SUPFAM" id="SSF52540">
    <property type="entry name" value="P-loop containing nucleoside triphosphate hydrolases"/>
    <property type="match status" value="1"/>
</dbReference>
<dbReference type="HOGENOM" id="CLU_017194_1_0_9"/>
<evidence type="ECO:0000313" key="2">
    <source>
        <dbReference type="EMBL" id="AJI25875.1"/>
    </source>
</evidence>
<sequence length="644" mass="74103">MMSIPFRKKEKTPEQEKQKKGYNPRLIAQIQPQGGVSFKENLTRNGDGYTTCVHVYGYPTNVNNFWLAPIMNMPNAITTLDVISDNRKEVVAAISKNMSEQNARHINAKENIDRMDAQEQYLDMKDLYRHVVNGEVIKRVHLRIYLAAKTIPDLEQHVKEVIHHLETHNFRGSIFLNEQEYEWESMVTPFHIQKKYPNKRKGKEIPALALAGGFPFHFMKLDDPYGTYQGTTGTGGSVIFDLFHKDEQRKSYNAVMIGRMGAGKSTFLKKVTMDNAIKGYKIRGLDIVGEFKDLVQQLGGKQVSLDGSEGQINPLQVYKTDEKETLSFTHHLSKLTIFYRFIAPEATDAELKEYENLLRKFYIERELWDEEKGDVNNITSLRPEDYPTFSDFLAYIREELYADLEEKIHHAHLGDGRRDRLELMELNIINLVETYANLFDGISTIDNFAEEQIVFFSLRHLSSLKSEIFQAQLFNVMNMLWDNMLQQGAPQMEAYGRGELAFEDAIRYLIVIDESHHIINTRKGNEHALQFLGKFSREARKYFGGLIFASHSIRDFVPEGSDQTAIEEIKKLFEFTQYKFIMQQDRNSIETIQRVFGTGITSSELEEIPKLATGDVILSIDAVKNIPFHIEVDEEEKALYGGGA</sequence>
<dbReference type="AlphaFoldDB" id="A0A0B6AM14"/>
<dbReference type="KEGG" id="bmeg:BG04_5742"/>
<dbReference type="PANTHER" id="PTHR42957">
    <property type="entry name" value="HELICASE MJ1565-RELATED"/>
    <property type="match status" value="1"/>
</dbReference>
<dbReference type="Proteomes" id="UP000031829">
    <property type="component" value="Plasmid pBMV_2"/>
</dbReference>
<accession>A0A0B6AM14</accession>
<dbReference type="RefSeq" id="WP_034656063.1">
    <property type="nucleotide sequence ID" value="NZ_CP009921.1"/>
</dbReference>
<geneLocation type="plasmid" evidence="2 3">
    <name>pBMV_2</name>
</geneLocation>
<organism evidence="2 3">
    <name type="scientific">Priestia megaterium (strain ATCC 14581 / DSM 32 / CCUG 1817 / JCM 2506 / NBRC 15308 / NCIMB 9376 / NCTC 10342 / NRRL B-14308 / VKM B-512 / Ford 19)</name>
    <name type="common">Bacillus megaterium</name>
    <dbReference type="NCBI Taxonomy" id="1348623"/>
    <lineage>
        <taxon>Bacteria</taxon>
        <taxon>Bacillati</taxon>
        <taxon>Bacillota</taxon>
        <taxon>Bacilli</taxon>
        <taxon>Bacillales</taxon>
        <taxon>Bacillaceae</taxon>
        <taxon>Priestia</taxon>
    </lineage>
</organism>
<dbReference type="EMBL" id="CP009921">
    <property type="protein sequence ID" value="AJI25875.1"/>
    <property type="molecule type" value="Genomic_DNA"/>
</dbReference>
<feature type="compositionally biased region" description="Basic residues" evidence="1">
    <location>
        <begin position="1"/>
        <end position="10"/>
    </location>
</feature>
<proteinExistence type="predicted"/>
<dbReference type="GeneID" id="93645782"/>
<dbReference type="PANTHER" id="PTHR42957:SF1">
    <property type="entry name" value="HELICASE MJ1565-RELATED"/>
    <property type="match status" value="1"/>
</dbReference>
<name>A0A0B6AM14_PRIM2</name>
<dbReference type="InterPro" id="IPR008571">
    <property type="entry name" value="HerA-like"/>
</dbReference>
<dbReference type="InterPro" id="IPR027417">
    <property type="entry name" value="P-loop_NTPase"/>
</dbReference>
<gene>
    <name evidence="2" type="ORF">BG04_5742</name>
</gene>